<dbReference type="OrthoDB" id="2019504at2759"/>
<keyword evidence="3" id="KW-0539">Nucleus</keyword>
<evidence type="ECO:0000256" key="3">
    <source>
        <dbReference type="ARBA" id="ARBA00023242"/>
    </source>
</evidence>
<dbReference type="Proteomes" id="UP000070444">
    <property type="component" value="Unassembled WGS sequence"/>
</dbReference>
<dbReference type="STRING" id="796925.A0A137NSZ0"/>
<organism evidence="4 5">
    <name type="scientific">Conidiobolus coronatus (strain ATCC 28846 / CBS 209.66 / NRRL 28638)</name>
    <name type="common">Delacroixia coronata</name>
    <dbReference type="NCBI Taxonomy" id="796925"/>
    <lineage>
        <taxon>Eukaryota</taxon>
        <taxon>Fungi</taxon>
        <taxon>Fungi incertae sedis</taxon>
        <taxon>Zoopagomycota</taxon>
        <taxon>Entomophthoromycotina</taxon>
        <taxon>Entomophthoromycetes</taxon>
        <taxon>Entomophthorales</taxon>
        <taxon>Ancylistaceae</taxon>
        <taxon>Conidiobolus</taxon>
    </lineage>
</organism>
<dbReference type="AlphaFoldDB" id="A0A137NSZ0"/>
<sequence>MSNNVEVQIGDLKKKLSSSDYNIRDSAINEVTLFLNMVIQIDLIQVCVLWEGLVLGFLKINGQVNQEVAAKIISNVAFNLTKPDRAFLFIEAFWTVLNSQWPDIHRTHLNKIYMLMSENIRSSFKLLEYNQWEISAVRSLIDIYIRKCFDIKHHNISSAVPPYIISCFHEQFSKIDDNTTRIGSHYELLISTFLEAIPKTHGKSIQSVYKELEIYIFPKLVNFIENHNSDYGPKYGQFIKVKTQIYKIQLVSKLSKEKHEYIQSQLNDIYEFIIGDNPTKYLQRSSVVHLTESAMSFDCKNYPESKIIKARRPSPRIIVPQTINQLSRHNIKRKISSEECDIKHYMNQKLIRYFEYSNELTLSSDDEYSSGEFSETNTTGLIEPVTRTNNKRKLCSEENNIKEYKNKKVEDCSDISSLSSLTTEDDFSDIEYSVVDISRPLKSINRPISNRHLTSKIEDLISEMKSQNSSSRSHINDYLSSSSEDIISDSDYNEINIRRVWFNIRNNQVKEFKRNSRIIPIQTETVKIGPVPKPAIKRFSVKE</sequence>
<comment type="subcellular location">
    <subcellularLocation>
        <location evidence="1">Nucleus</location>
    </subcellularLocation>
</comment>
<evidence type="ECO:0000256" key="1">
    <source>
        <dbReference type="ARBA" id="ARBA00004123"/>
    </source>
</evidence>
<evidence type="ECO:0000313" key="4">
    <source>
        <dbReference type="EMBL" id="KXN65861.1"/>
    </source>
</evidence>
<evidence type="ECO:0000313" key="5">
    <source>
        <dbReference type="Proteomes" id="UP000070444"/>
    </source>
</evidence>
<keyword evidence="5" id="KW-1185">Reference proteome</keyword>
<dbReference type="EMBL" id="KQ964804">
    <property type="protein sequence ID" value="KXN65861.1"/>
    <property type="molecule type" value="Genomic_DNA"/>
</dbReference>
<dbReference type="GO" id="GO:0030688">
    <property type="term" value="C:preribosome, small subunit precursor"/>
    <property type="evidence" value="ECO:0007669"/>
    <property type="project" value="InterPro"/>
</dbReference>
<accession>A0A137NSZ0</accession>
<evidence type="ECO:0000256" key="2">
    <source>
        <dbReference type="ARBA" id="ARBA00006374"/>
    </source>
</evidence>
<dbReference type="Pfam" id="PF05997">
    <property type="entry name" value="Nop52"/>
    <property type="match status" value="1"/>
</dbReference>
<proteinExistence type="inferred from homology"/>
<comment type="similarity">
    <text evidence="2">Belongs to the RRP1 family.</text>
</comment>
<protein>
    <submittedName>
        <fullName evidence="4">Uncharacterized protein</fullName>
    </submittedName>
</protein>
<name>A0A137NSZ0_CONC2</name>
<dbReference type="InterPro" id="IPR010301">
    <property type="entry name" value="RRP1"/>
</dbReference>
<dbReference type="GO" id="GO:0006364">
    <property type="term" value="P:rRNA processing"/>
    <property type="evidence" value="ECO:0007669"/>
    <property type="project" value="InterPro"/>
</dbReference>
<dbReference type="GO" id="GO:0005634">
    <property type="term" value="C:nucleus"/>
    <property type="evidence" value="ECO:0007669"/>
    <property type="project" value="UniProtKB-SubCell"/>
</dbReference>
<gene>
    <name evidence="4" type="ORF">CONCODRAFT_74054</name>
</gene>
<reference evidence="4 5" key="1">
    <citation type="journal article" date="2015" name="Genome Biol. Evol.">
        <title>Phylogenomic analyses indicate that early fungi evolved digesting cell walls of algal ancestors of land plants.</title>
        <authorList>
            <person name="Chang Y."/>
            <person name="Wang S."/>
            <person name="Sekimoto S."/>
            <person name="Aerts A.L."/>
            <person name="Choi C."/>
            <person name="Clum A."/>
            <person name="LaButti K.M."/>
            <person name="Lindquist E.A."/>
            <person name="Yee Ngan C."/>
            <person name="Ohm R.A."/>
            <person name="Salamov A.A."/>
            <person name="Grigoriev I.V."/>
            <person name="Spatafora J.W."/>
            <person name="Berbee M.L."/>
        </authorList>
    </citation>
    <scope>NUCLEOTIDE SEQUENCE [LARGE SCALE GENOMIC DNA]</scope>
    <source>
        <strain evidence="4 5">NRRL 28638</strain>
    </source>
</reference>